<evidence type="ECO:0000313" key="2">
    <source>
        <dbReference type="Proteomes" id="UP000698173"/>
    </source>
</evidence>
<accession>A0A921FW01</accession>
<name>A0A921FW01_SPOPS</name>
<gene>
    <name evidence="1" type="ORF">K8V56_01915</name>
</gene>
<dbReference type="Proteomes" id="UP000698173">
    <property type="component" value="Unassembled WGS sequence"/>
</dbReference>
<reference evidence="1" key="1">
    <citation type="journal article" date="2021" name="PeerJ">
        <title>Extensive microbial diversity within the chicken gut microbiome revealed by metagenomics and culture.</title>
        <authorList>
            <person name="Gilroy R."/>
            <person name="Ravi A."/>
            <person name="Getino M."/>
            <person name="Pursley I."/>
            <person name="Horton D.L."/>
            <person name="Alikhan N.F."/>
            <person name="Baker D."/>
            <person name="Gharbi K."/>
            <person name="Hall N."/>
            <person name="Watson M."/>
            <person name="Adriaenssens E.M."/>
            <person name="Foster-Nyarko E."/>
            <person name="Jarju S."/>
            <person name="Secka A."/>
            <person name="Antonio M."/>
            <person name="Oren A."/>
            <person name="Chaudhuri R.R."/>
            <person name="La Ragione R."/>
            <person name="Hildebrand F."/>
            <person name="Pallen M.J."/>
        </authorList>
    </citation>
    <scope>NUCLEOTIDE SEQUENCE</scope>
    <source>
        <strain evidence="1">CHK171-7178</strain>
    </source>
</reference>
<sequence length="269" mass="29941">MGKRIAWMGWLAMIDDNWLFIGTDSRLAACSEIMAERGFTTRHAGVDHYTEELGECITDYSPRQIVFPILQMKGSIPPALLEKGTELYTGVASEEWLKSFKEAGLLVNSYLKEEQFIWQNAKLTAEGFIHDYYSHTRRSIFETHFYVAGFGKVGKATAHALASLGAKVTVLARSDAQLGEASIHGYKTERLTDDWGIKEGNLINTIPAKWLSVSESTGLHIFDLASAPGCLKEQLSSEYYTVLLGLPGKHFPVDAAVALANALERMYRR</sequence>
<protein>
    <recommendedName>
        <fullName evidence="3">S-adenosyl-L-homocysteine hydrolase NAD binding domain-containing protein</fullName>
    </recommendedName>
</protein>
<evidence type="ECO:0008006" key="3">
    <source>
        <dbReference type="Google" id="ProtNLM"/>
    </source>
</evidence>
<dbReference type="AlphaFoldDB" id="A0A921FW01"/>
<reference evidence="1" key="2">
    <citation type="submission" date="2021-09" db="EMBL/GenBank/DDBJ databases">
        <authorList>
            <person name="Gilroy R."/>
        </authorList>
    </citation>
    <scope>NUCLEOTIDE SEQUENCE</scope>
    <source>
        <strain evidence="1">CHK171-7178</strain>
    </source>
</reference>
<proteinExistence type="predicted"/>
<dbReference type="Gene3D" id="3.40.50.720">
    <property type="entry name" value="NAD(P)-binding Rossmann-like Domain"/>
    <property type="match status" value="1"/>
</dbReference>
<evidence type="ECO:0000313" key="1">
    <source>
        <dbReference type="EMBL" id="HJF30519.1"/>
    </source>
</evidence>
<dbReference type="InterPro" id="IPR036291">
    <property type="entry name" value="NAD(P)-bd_dom_sf"/>
</dbReference>
<dbReference type="SUPFAM" id="SSF51735">
    <property type="entry name" value="NAD(P)-binding Rossmann-fold domains"/>
    <property type="match status" value="1"/>
</dbReference>
<dbReference type="EMBL" id="DYWT01000026">
    <property type="protein sequence ID" value="HJF30519.1"/>
    <property type="molecule type" value="Genomic_DNA"/>
</dbReference>
<comment type="caution">
    <text evidence="1">The sequence shown here is derived from an EMBL/GenBank/DDBJ whole genome shotgun (WGS) entry which is preliminary data.</text>
</comment>
<organism evidence="1 2">
    <name type="scientific">Sporosarcina psychrophila</name>
    <name type="common">Bacillus psychrophilus</name>
    <dbReference type="NCBI Taxonomy" id="1476"/>
    <lineage>
        <taxon>Bacteria</taxon>
        <taxon>Bacillati</taxon>
        <taxon>Bacillota</taxon>
        <taxon>Bacilli</taxon>
        <taxon>Bacillales</taxon>
        <taxon>Caryophanaceae</taxon>
        <taxon>Sporosarcina</taxon>
    </lineage>
</organism>